<evidence type="ECO:0000256" key="1">
    <source>
        <dbReference type="SAM" id="Coils"/>
    </source>
</evidence>
<dbReference type="SUPFAM" id="SSF48452">
    <property type="entry name" value="TPR-like"/>
    <property type="match status" value="1"/>
</dbReference>
<dbReference type="Gene3D" id="1.25.40.10">
    <property type="entry name" value="Tetratricopeptide repeat domain"/>
    <property type="match status" value="1"/>
</dbReference>
<dbReference type="Proteomes" id="UP000275078">
    <property type="component" value="Unassembled WGS sequence"/>
</dbReference>
<evidence type="ECO:0000313" key="3">
    <source>
        <dbReference type="Proteomes" id="UP000275078"/>
    </source>
</evidence>
<evidence type="ECO:0000313" key="2">
    <source>
        <dbReference type="EMBL" id="RPA77433.1"/>
    </source>
</evidence>
<sequence length="934" mass="106156">MPHLTESPHIQQLMTEANALYKQGKLAEATRKFGEAALRADSEDPAPWRAFSGALFEIGKYEECIEAAERALNVEANQDKIKILRLRQLRCAFHLQRWSDLVTIMEGHTKAGSEIYPEAKELCLAAERYMKGENAHSCGWKEVVDLPRTRPKPGPSDYYPVGHDEPTPAFSSDVLKNMKRIDISLLYGGIGDARHFFQQLIHLNQYLEDIKGTGSKQAPADRNATFEFVLQDVKVHAIARLLILLRLLEEINQKQARKQTSTQELELEEITATAAYIFACGIMPAWAYARLRSTMENLLREAQATDGKCNFGATWLDVPSGTVKQLVPVFQAWLADTKGVLAEEDVATAQSRPLEGKTHLKDYLSHQLFKSSAEELQAHSETSMVFPTLALMREKEPDLYTISSSKIPLKKKIERLKKYSQKNWKRNVTLIQEDEYFLWDNGSYNNRSGKMPQWVHICGYMNNLQSEATRSYTHLSALRVQSNEDRTGRLELQPIDVIILWFLEAAKPLASEKLDIRVELQVDEITHQMDCYQFGTSSSGIKRFDAVFLSNIPDYIGGQLSIVLHALPILKDTNKDAFVQSNWFFNVLLFEEGQPRTIAEYLCLPDIEVAADLLGLSYQNSEKLQEVDASGRQKGQLWAPLMFFHRWETPSKNKFRLPNKAWFLRWLAKVFFKMVLPVTRDYLWNTGPYAGASLHVEQPLSLYAFLRLCVVLIKRGIPSAWISTSFLEPILLSGTIKTTTRPPQSVPLQCSEAINPFWPNSKPPSAPLQELDVTAFLPELKAMLSVFRNVLPLSLPQYDTIIPSPSSLRRLSMKMSFLSLAVSNQFQLLSLLFINPRTMSVEWTRDPKSLPKIILAGKTRGACAIISAFNWKLDDSTKNPGVEKHGVAEWVMALEGWEKMKRERWQVALIMTNTYLSLTDGYPVTKAEERGMDW</sequence>
<gene>
    <name evidence="2" type="ORF">BJ508DRAFT_364419</name>
</gene>
<accession>A0A3N4HU86</accession>
<name>A0A3N4HU86_ASCIM</name>
<dbReference type="AlphaFoldDB" id="A0A3N4HU86"/>
<dbReference type="STRING" id="1160509.A0A3N4HU86"/>
<dbReference type="EMBL" id="ML119726">
    <property type="protein sequence ID" value="RPA77433.1"/>
    <property type="molecule type" value="Genomic_DNA"/>
</dbReference>
<keyword evidence="1" id="KW-0175">Coiled coil</keyword>
<reference evidence="2 3" key="1">
    <citation type="journal article" date="2018" name="Nat. Ecol. Evol.">
        <title>Pezizomycetes genomes reveal the molecular basis of ectomycorrhizal truffle lifestyle.</title>
        <authorList>
            <person name="Murat C."/>
            <person name="Payen T."/>
            <person name="Noel B."/>
            <person name="Kuo A."/>
            <person name="Morin E."/>
            <person name="Chen J."/>
            <person name="Kohler A."/>
            <person name="Krizsan K."/>
            <person name="Balestrini R."/>
            <person name="Da Silva C."/>
            <person name="Montanini B."/>
            <person name="Hainaut M."/>
            <person name="Levati E."/>
            <person name="Barry K.W."/>
            <person name="Belfiori B."/>
            <person name="Cichocki N."/>
            <person name="Clum A."/>
            <person name="Dockter R.B."/>
            <person name="Fauchery L."/>
            <person name="Guy J."/>
            <person name="Iotti M."/>
            <person name="Le Tacon F."/>
            <person name="Lindquist E.A."/>
            <person name="Lipzen A."/>
            <person name="Malagnac F."/>
            <person name="Mello A."/>
            <person name="Molinier V."/>
            <person name="Miyauchi S."/>
            <person name="Poulain J."/>
            <person name="Riccioni C."/>
            <person name="Rubini A."/>
            <person name="Sitrit Y."/>
            <person name="Splivallo R."/>
            <person name="Traeger S."/>
            <person name="Wang M."/>
            <person name="Zifcakova L."/>
            <person name="Wipf D."/>
            <person name="Zambonelli A."/>
            <person name="Paolocci F."/>
            <person name="Nowrousian M."/>
            <person name="Ottonello S."/>
            <person name="Baldrian P."/>
            <person name="Spatafora J.W."/>
            <person name="Henrissat B."/>
            <person name="Nagy L.G."/>
            <person name="Aury J.M."/>
            <person name="Wincker P."/>
            <person name="Grigoriev I.V."/>
            <person name="Bonfante P."/>
            <person name="Martin F.M."/>
        </authorList>
    </citation>
    <scope>NUCLEOTIDE SEQUENCE [LARGE SCALE GENOMIC DNA]</scope>
    <source>
        <strain evidence="2 3">RN42</strain>
    </source>
</reference>
<organism evidence="2 3">
    <name type="scientific">Ascobolus immersus RN42</name>
    <dbReference type="NCBI Taxonomy" id="1160509"/>
    <lineage>
        <taxon>Eukaryota</taxon>
        <taxon>Fungi</taxon>
        <taxon>Dikarya</taxon>
        <taxon>Ascomycota</taxon>
        <taxon>Pezizomycotina</taxon>
        <taxon>Pezizomycetes</taxon>
        <taxon>Pezizales</taxon>
        <taxon>Ascobolaceae</taxon>
        <taxon>Ascobolus</taxon>
    </lineage>
</organism>
<feature type="coiled-coil region" evidence="1">
    <location>
        <begin position="244"/>
        <end position="308"/>
    </location>
</feature>
<proteinExistence type="predicted"/>
<keyword evidence="3" id="KW-1185">Reference proteome</keyword>
<dbReference type="InterPro" id="IPR011990">
    <property type="entry name" value="TPR-like_helical_dom_sf"/>
</dbReference>
<protein>
    <submittedName>
        <fullName evidence="2">Uncharacterized protein</fullName>
    </submittedName>
</protein>
<dbReference type="OrthoDB" id="2423701at2759"/>